<keyword evidence="4 5" id="KW-0460">Magnesium</keyword>
<reference evidence="7" key="1">
    <citation type="submission" date="2019-07" db="EMBL/GenBank/DDBJ databases">
        <authorList>
            <person name="Wongkuna S."/>
            <person name="Scaria J."/>
        </authorList>
    </citation>
    <scope>NUCLEOTIDE SEQUENCE [LARGE SCALE GENOMIC DNA]</scope>
    <source>
        <strain evidence="7">SW178</strain>
    </source>
</reference>
<keyword evidence="6" id="KW-0378">Hydrolase</keyword>
<dbReference type="InterPro" id="IPR033942">
    <property type="entry name" value="IMPase"/>
</dbReference>
<evidence type="ECO:0000313" key="8">
    <source>
        <dbReference type="Proteomes" id="UP000322025"/>
    </source>
</evidence>
<dbReference type="PRINTS" id="PR00377">
    <property type="entry name" value="IMPHPHTASES"/>
</dbReference>
<feature type="binding site" evidence="5">
    <location>
        <position position="87"/>
    </location>
    <ligand>
        <name>Mg(2+)</name>
        <dbReference type="ChEBI" id="CHEBI:18420"/>
        <label>1</label>
        <note>catalytic</note>
    </ligand>
</feature>
<dbReference type="InterPro" id="IPR000760">
    <property type="entry name" value="Inositol_monophosphatase-like"/>
</dbReference>
<dbReference type="PANTHER" id="PTHR20854">
    <property type="entry name" value="INOSITOL MONOPHOSPHATASE"/>
    <property type="match status" value="1"/>
</dbReference>
<keyword evidence="8" id="KW-1185">Reference proteome</keyword>
<dbReference type="Proteomes" id="UP000322025">
    <property type="component" value="Unassembled WGS sequence"/>
</dbReference>
<organism evidence="7 8">
    <name type="scientific">Mediterraneibacter catenae</name>
    <dbReference type="NCBI Taxonomy" id="2594882"/>
    <lineage>
        <taxon>Bacteria</taxon>
        <taxon>Bacillati</taxon>
        <taxon>Bacillota</taxon>
        <taxon>Clostridia</taxon>
        <taxon>Lachnospirales</taxon>
        <taxon>Lachnospiraceae</taxon>
        <taxon>Mediterraneibacter</taxon>
    </lineage>
</organism>
<dbReference type="OrthoDB" id="9772456at2"/>
<dbReference type="GO" id="GO:0008934">
    <property type="term" value="F:inositol monophosphate 1-phosphatase activity"/>
    <property type="evidence" value="ECO:0007669"/>
    <property type="project" value="InterPro"/>
</dbReference>
<dbReference type="EC" id="3.1.3.25" evidence="6"/>
<gene>
    <name evidence="7" type="ORF">FNY66_03500</name>
</gene>
<feature type="binding site" evidence="5">
    <location>
        <position position="84"/>
    </location>
    <ligand>
        <name>Mg(2+)</name>
        <dbReference type="ChEBI" id="CHEBI:18420"/>
        <label>1</label>
        <note>catalytic</note>
    </ligand>
</feature>
<evidence type="ECO:0000256" key="4">
    <source>
        <dbReference type="ARBA" id="ARBA00022842"/>
    </source>
</evidence>
<feature type="binding site" evidence="5">
    <location>
        <position position="211"/>
    </location>
    <ligand>
        <name>Mg(2+)</name>
        <dbReference type="ChEBI" id="CHEBI:18420"/>
        <label>1</label>
        <note>catalytic</note>
    </ligand>
</feature>
<dbReference type="SUPFAM" id="SSF56655">
    <property type="entry name" value="Carbohydrate phosphatase"/>
    <property type="match status" value="1"/>
</dbReference>
<keyword evidence="3 5" id="KW-0479">Metal-binding</keyword>
<evidence type="ECO:0000256" key="1">
    <source>
        <dbReference type="ARBA" id="ARBA00001033"/>
    </source>
</evidence>
<evidence type="ECO:0000256" key="6">
    <source>
        <dbReference type="RuleBase" id="RU364068"/>
    </source>
</evidence>
<dbReference type="GO" id="GO:0006020">
    <property type="term" value="P:inositol metabolic process"/>
    <property type="evidence" value="ECO:0007669"/>
    <property type="project" value="TreeGrafter"/>
</dbReference>
<evidence type="ECO:0000256" key="2">
    <source>
        <dbReference type="ARBA" id="ARBA00001946"/>
    </source>
</evidence>
<protein>
    <recommendedName>
        <fullName evidence="6">Inositol-1-monophosphatase</fullName>
        <ecNumber evidence="6">3.1.3.25</ecNumber>
    </recommendedName>
</protein>
<proteinExistence type="inferred from homology"/>
<comment type="similarity">
    <text evidence="6">Belongs to the inositol monophosphatase superfamily.</text>
</comment>
<comment type="caution">
    <text evidence="7">The sequence shown here is derived from an EMBL/GenBank/DDBJ whole genome shotgun (WGS) entry which is preliminary data.</text>
</comment>
<dbReference type="Pfam" id="PF00459">
    <property type="entry name" value="Inositol_P"/>
    <property type="match status" value="1"/>
</dbReference>
<feature type="binding site" evidence="5">
    <location>
        <position position="64"/>
    </location>
    <ligand>
        <name>Mg(2+)</name>
        <dbReference type="ChEBI" id="CHEBI:18420"/>
        <label>1</label>
        <note>catalytic</note>
    </ligand>
</feature>
<dbReference type="GO" id="GO:0046872">
    <property type="term" value="F:metal ion binding"/>
    <property type="evidence" value="ECO:0007669"/>
    <property type="project" value="UniProtKB-KW"/>
</dbReference>
<dbReference type="CDD" id="cd01639">
    <property type="entry name" value="IMPase"/>
    <property type="match status" value="1"/>
</dbReference>
<dbReference type="AlphaFoldDB" id="A0A5M9HZX4"/>
<evidence type="ECO:0000256" key="3">
    <source>
        <dbReference type="ARBA" id="ARBA00022723"/>
    </source>
</evidence>
<dbReference type="PROSITE" id="PS00630">
    <property type="entry name" value="IMP_2"/>
    <property type="match status" value="1"/>
</dbReference>
<dbReference type="GO" id="GO:0007165">
    <property type="term" value="P:signal transduction"/>
    <property type="evidence" value="ECO:0007669"/>
    <property type="project" value="TreeGrafter"/>
</dbReference>
<name>A0A5M9HZX4_9FIRM</name>
<sequence length="272" mass="30042">MDYKAVEEIVRRAGRMIKEAYLSSDSVQHKEGDANFVTSYDVAIQKFLIDELHGIVPEAAFFGEEETEGNTREKELDGLCFLIDPIDGTTNFMFRYNYSCVSVGLAYARKMIAGFVYNPYVDEMFTAVRGEGAYLNGNRIHMPDSTLEDGIASFGCARYNDPNTDLLFRVVQEMFNRSLAVRCGGSAALDLCRVAAGASVVYLEMKLNPYDYAAASIIIEEAGGVITQIDGSKITLDQPCSILGAAPKAAGEVRDMIECIYSSTDDEEKLRR</sequence>
<dbReference type="PANTHER" id="PTHR20854:SF4">
    <property type="entry name" value="INOSITOL-1-MONOPHOSPHATASE-RELATED"/>
    <property type="match status" value="1"/>
</dbReference>
<comment type="catalytic activity">
    <reaction evidence="1 6">
        <text>a myo-inositol phosphate + H2O = myo-inositol + phosphate</text>
        <dbReference type="Rhea" id="RHEA:24056"/>
        <dbReference type="ChEBI" id="CHEBI:15377"/>
        <dbReference type="ChEBI" id="CHEBI:17268"/>
        <dbReference type="ChEBI" id="CHEBI:43474"/>
        <dbReference type="ChEBI" id="CHEBI:84139"/>
        <dbReference type="EC" id="3.1.3.25"/>
    </reaction>
</comment>
<dbReference type="GO" id="GO:0046854">
    <property type="term" value="P:phosphatidylinositol phosphate biosynthetic process"/>
    <property type="evidence" value="ECO:0007669"/>
    <property type="project" value="InterPro"/>
</dbReference>
<comment type="cofactor">
    <cofactor evidence="2 5 6">
        <name>Mg(2+)</name>
        <dbReference type="ChEBI" id="CHEBI:18420"/>
    </cofactor>
</comment>
<evidence type="ECO:0000256" key="5">
    <source>
        <dbReference type="PIRSR" id="PIRSR600760-2"/>
    </source>
</evidence>
<dbReference type="Gene3D" id="3.40.190.80">
    <property type="match status" value="1"/>
</dbReference>
<evidence type="ECO:0000313" key="7">
    <source>
        <dbReference type="EMBL" id="KAA8502378.1"/>
    </source>
</evidence>
<dbReference type="Gene3D" id="3.30.540.10">
    <property type="entry name" value="Fructose-1,6-Bisphosphatase, subunit A, domain 1"/>
    <property type="match status" value="1"/>
</dbReference>
<dbReference type="InterPro" id="IPR020550">
    <property type="entry name" value="Inositol_monophosphatase_CS"/>
</dbReference>
<feature type="binding site" evidence="5">
    <location>
        <position position="86"/>
    </location>
    <ligand>
        <name>Mg(2+)</name>
        <dbReference type="ChEBI" id="CHEBI:18420"/>
        <label>1</label>
        <note>catalytic</note>
    </ligand>
</feature>
<accession>A0A5M9HZX4</accession>
<dbReference type="EMBL" id="VMSO01000003">
    <property type="protein sequence ID" value="KAA8502378.1"/>
    <property type="molecule type" value="Genomic_DNA"/>
</dbReference>